<dbReference type="EMBL" id="GL945437">
    <property type="protein sequence ID" value="EGO22475.1"/>
    <property type="molecule type" value="Genomic_DNA"/>
</dbReference>
<proteinExistence type="predicted"/>
<dbReference type="KEGG" id="sla:SERLADRAFT_451325"/>
<dbReference type="OrthoDB" id="2669721at2759"/>
<reference evidence="2" key="1">
    <citation type="submission" date="2011-04" db="EMBL/GenBank/DDBJ databases">
        <title>Evolution of plant cell wall degrading machinery underlies the functional diversity of forest fungi.</title>
        <authorList>
            <consortium name="US DOE Joint Genome Institute (JGI-PGF)"/>
            <person name="Eastwood D.C."/>
            <person name="Floudas D."/>
            <person name="Binder M."/>
            <person name="Majcherczyk A."/>
            <person name="Schneider P."/>
            <person name="Aerts A."/>
            <person name="Asiegbu F.O."/>
            <person name="Baker S.E."/>
            <person name="Barry K."/>
            <person name="Bendiksby M."/>
            <person name="Blumentritt M."/>
            <person name="Coutinho P.M."/>
            <person name="Cullen D."/>
            <person name="Cullen D."/>
            <person name="Gathman A."/>
            <person name="Goodell B."/>
            <person name="Henrissat B."/>
            <person name="Ihrmark K."/>
            <person name="Kauserud H."/>
            <person name="Kohler A."/>
            <person name="LaButti K."/>
            <person name="Lapidus A."/>
            <person name="Lavin J.L."/>
            <person name="Lee Y.-H."/>
            <person name="Lindquist E."/>
            <person name="Lilly W."/>
            <person name="Lucas S."/>
            <person name="Morin E."/>
            <person name="Murat C."/>
            <person name="Oguiza J.A."/>
            <person name="Park J."/>
            <person name="Pisabarro A.G."/>
            <person name="Riley R."/>
            <person name="Rosling A."/>
            <person name="Salamov A."/>
            <person name="Schmidt O."/>
            <person name="Schmutz J."/>
            <person name="Skrede I."/>
            <person name="Stenlid J."/>
            <person name="Wiebenga A."/>
            <person name="Xie X."/>
            <person name="Kues U."/>
            <person name="Hibbett D.S."/>
            <person name="Hoffmeister D."/>
            <person name="Hogberg N."/>
            <person name="Martin F."/>
            <person name="Grigoriev I.V."/>
            <person name="Watkinson S.C."/>
        </authorList>
    </citation>
    <scope>NUCLEOTIDE SEQUENCE</scope>
    <source>
        <strain evidence="2">S7.9</strain>
    </source>
</reference>
<dbReference type="GeneID" id="18816731"/>
<name>F8P2U0_SERL9</name>
<feature type="compositionally biased region" description="Low complexity" evidence="1">
    <location>
        <begin position="1"/>
        <end position="31"/>
    </location>
</feature>
<dbReference type="Proteomes" id="UP000008064">
    <property type="component" value="Unassembled WGS sequence"/>
</dbReference>
<evidence type="ECO:0000313" key="2">
    <source>
        <dbReference type="EMBL" id="EGO22475.1"/>
    </source>
</evidence>
<dbReference type="AlphaFoldDB" id="F8P2U0"/>
<accession>F8P2U0</accession>
<organism>
    <name type="scientific">Serpula lacrymans var. lacrymans (strain S7.9)</name>
    <name type="common">Dry rot fungus</name>
    <dbReference type="NCBI Taxonomy" id="578457"/>
    <lineage>
        <taxon>Eukaryota</taxon>
        <taxon>Fungi</taxon>
        <taxon>Dikarya</taxon>
        <taxon>Basidiomycota</taxon>
        <taxon>Agaricomycotina</taxon>
        <taxon>Agaricomycetes</taxon>
        <taxon>Agaricomycetidae</taxon>
        <taxon>Boletales</taxon>
        <taxon>Coniophorineae</taxon>
        <taxon>Serpulaceae</taxon>
        <taxon>Serpula</taxon>
    </lineage>
</organism>
<evidence type="ECO:0000256" key="1">
    <source>
        <dbReference type="SAM" id="MobiDB-lite"/>
    </source>
</evidence>
<gene>
    <name evidence="2" type="ORF">SERLADRAFT_451325</name>
</gene>
<feature type="compositionally biased region" description="Basic and acidic residues" evidence="1">
    <location>
        <begin position="34"/>
        <end position="45"/>
    </location>
</feature>
<protein>
    <submittedName>
        <fullName evidence="2">Uncharacterized protein</fullName>
    </submittedName>
</protein>
<sequence length="906" mass="102214">MSTSRLVSSSSSSSSSSSWTEGGLLLSSSSSMREQSDQQRRRDAKERVYHHGIDIDIDVLAETARLEDIQIAIQFIQALKNATLNDEANKLDKDMLHRLQDPPQASLDIDDPDVLLSIETFMALSNSSQETYHLIRKAILHRYPDSKMLSYDQVKRRITKMSGVGSIVHDMCVTSCLAYTGPFASLEICPKCGEPRYDQSKLASSGGKEKVPRQQFHTIPVGPQLQALWRHSDTATSMHYRERQTADIMEELKLDNNILSSYDDFFHRKDYLDAVSDGRINAHDSVLMISVDGAQLYESKASDCWIYIWVVMDHTPNVHYKKKHVLPGGFIPGSNKPKNLDSFMFPGLHHVAALQKEGLVIWDALTNSLHVSHPFLAIANSDGPGLMYFNGFAGYHGKIGCRQLCGQKGRHKAGGPHYYPALLKPHNYSVEGCNHDDIDYRQVLPPTPGLYYQNLCFLIASPNVTQYKKRLLETGISKPSIFLGMPLAHNLGIPKMFGSDIMHLIALNIPDLLINLWRCNFGCEKTDSKHSWDWGVLQGDTWKQHGQAITDSTPHLPGSFDRPPWNPAEKISSGYNAWEFLLYVYGLAPALPYNVLPEKYWRNFCKLVFSVWIFNQHHILTVDLQQAHKRMLEFTAEFEVLYYQRRANWLHFVRPSLHTAQHLGPEVVRSGPGICSSQWTIERTIGNLGQEIRQPSNPYANLSQCGLLRSQINALKAMILFLSPPTNPIPKGGVDIGDGYLLLRAKEKFPRSVRSCEAEVIQSYLSGNQSYDTEFQSKITRWARIRLPNGQVGRSLWKEALKAKGKCRVARNVKNNSEKRPVALVSFYSEPHDTLLKAFFGTVWSYTSQGDSSLHVVSIKAILSVVAMVPHTPFPTSNDVTERFFVVEKPGLDIAHMIHDNNVLEE</sequence>
<dbReference type="RefSeq" id="XP_007321013.1">
    <property type="nucleotide sequence ID" value="XM_007320951.1"/>
</dbReference>
<feature type="region of interest" description="Disordered" evidence="1">
    <location>
        <begin position="1"/>
        <end position="45"/>
    </location>
</feature>
<dbReference type="HOGENOM" id="CLU_007337_0_1_1"/>